<accession>A0A6C0I5Q2</accession>
<dbReference type="EMBL" id="MN740101">
    <property type="protein sequence ID" value="QHT87735.1"/>
    <property type="molecule type" value="Genomic_DNA"/>
</dbReference>
<protein>
    <submittedName>
        <fullName evidence="1">Uncharacterized protein</fullName>
    </submittedName>
</protein>
<reference evidence="1" key="1">
    <citation type="journal article" date="2020" name="Nature">
        <title>Giant virus diversity and host interactions through global metagenomics.</title>
        <authorList>
            <person name="Schulz F."/>
            <person name="Roux S."/>
            <person name="Paez-Espino D."/>
            <person name="Jungbluth S."/>
            <person name="Walsh D.A."/>
            <person name="Denef V.J."/>
            <person name="McMahon K.D."/>
            <person name="Konstantinidis K.T."/>
            <person name="Eloe-Fadrosh E.A."/>
            <person name="Kyrpides N.C."/>
            <person name="Woyke T."/>
        </authorList>
    </citation>
    <scope>NUCLEOTIDE SEQUENCE</scope>
    <source>
        <strain evidence="1">GVMAG-M-3300023184-191</strain>
    </source>
</reference>
<name>A0A6C0I5Q2_9ZZZZ</name>
<dbReference type="AlphaFoldDB" id="A0A6C0I5Q2"/>
<sequence>MKNAEINATSPQKMSPFDPHRCMMWAHAANWVAAMAAHIGV</sequence>
<proteinExistence type="predicted"/>
<organism evidence="1">
    <name type="scientific">viral metagenome</name>
    <dbReference type="NCBI Taxonomy" id="1070528"/>
    <lineage>
        <taxon>unclassified sequences</taxon>
        <taxon>metagenomes</taxon>
        <taxon>organismal metagenomes</taxon>
    </lineage>
</organism>
<evidence type="ECO:0000313" key="1">
    <source>
        <dbReference type="EMBL" id="QHT87735.1"/>
    </source>
</evidence>